<organism evidence="2 3">
    <name type="scientific">Aspergillus lucknowensis</name>
    <dbReference type="NCBI Taxonomy" id="176173"/>
    <lineage>
        <taxon>Eukaryota</taxon>
        <taxon>Fungi</taxon>
        <taxon>Dikarya</taxon>
        <taxon>Ascomycota</taxon>
        <taxon>Pezizomycotina</taxon>
        <taxon>Eurotiomycetes</taxon>
        <taxon>Eurotiomycetidae</taxon>
        <taxon>Eurotiales</taxon>
        <taxon>Aspergillaceae</taxon>
        <taxon>Aspergillus</taxon>
        <taxon>Aspergillus subgen. Nidulantes</taxon>
    </lineage>
</organism>
<accession>A0ABR4LRY1</accession>
<keyword evidence="3" id="KW-1185">Reference proteome</keyword>
<reference evidence="2 3" key="1">
    <citation type="submission" date="2024-07" db="EMBL/GenBank/DDBJ databases">
        <title>Section-level genome sequencing and comparative genomics of Aspergillus sections Usti and Cavernicolus.</title>
        <authorList>
            <consortium name="Lawrence Berkeley National Laboratory"/>
            <person name="Nybo J.L."/>
            <person name="Vesth T.C."/>
            <person name="Theobald S."/>
            <person name="Frisvad J.C."/>
            <person name="Larsen T.O."/>
            <person name="Kjaerboelling I."/>
            <person name="Rothschild-Mancinelli K."/>
            <person name="Lyhne E.K."/>
            <person name="Kogle M.E."/>
            <person name="Barry K."/>
            <person name="Clum A."/>
            <person name="Na H."/>
            <person name="Ledsgaard L."/>
            <person name="Lin J."/>
            <person name="Lipzen A."/>
            <person name="Kuo A."/>
            <person name="Riley R."/>
            <person name="Mondo S."/>
            <person name="Labutti K."/>
            <person name="Haridas S."/>
            <person name="Pangalinan J."/>
            <person name="Salamov A.A."/>
            <person name="Simmons B.A."/>
            <person name="Magnuson J.K."/>
            <person name="Chen J."/>
            <person name="Drula E."/>
            <person name="Henrissat B."/>
            <person name="Wiebenga A."/>
            <person name="Lubbers R.J."/>
            <person name="Gomes A.C."/>
            <person name="Macurrencykelacurrency M.R."/>
            <person name="Stajich J."/>
            <person name="Grigoriev I.V."/>
            <person name="Mortensen U.H."/>
            <person name="De Vries R.P."/>
            <person name="Baker S.E."/>
            <person name="Andersen M.R."/>
        </authorList>
    </citation>
    <scope>NUCLEOTIDE SEQUENCE [LARGE SCALE GENOMIC DNA]</scope>
    <source>
        <strain evidence="2 3">CBS 449.75</strain>
    </source>
</reference>
<dbReference type="Proteomes" id="UP001610432">
    <property type="component" value="Unassembled WGS sequence"/>
</dbReference>
<feature type="region of interest" description="Disordered" evidence="1">
    <location>
        <begin position="1"/>
        <end position="22"/>
    </location>
</feature>
<dbReference type="EMBL" id="JBFXLQ010000027">
    <property type="protein sequence ID" value="KAL2866158.1"/>
    <property type="molecule type" value="Genomic_DNA"/>
</dbReference>
<proteinExistence type="predicted"/>
<feature type="compositionally biased region" description="Polar residues" evidence="1">
    <location>
        <begin position="10"/>
        <end position="22"/>
    </location>
</feature>
<dbReference type="GeneID" id="98139825"/>
<gene>
    <name evidence="2" type="ORF">BJX67DRAFT_148660</name>
</gene>
<evidence type="ECO:0000313" key="2">
    <source>
        <dbReference type="EMBL" id="KAL2866158.1"/>
    </source>
</evidence>
<protein>
    <submittedName>
        <fullName evidence="2">Uncharacterized protein</fullName>
    </submittedName>
</protein>
<dbReference type="RefSeq" id="XP_070885137.1">
    <property type="nucleotide sequence ID" value="XM_071024753.1"/>
</dbReference>
<evidence type="ECO:0000313" key="3">
    <source>
        <dbReference type="Proteomes" id="UP001610432"/>
    </source>
</evidence>
<comment type="caution">
    <text evidence="2">The sequence shown here is derived from an EMBL/GenBank/DDBJ whole genome shotgun (WGS) entry which is preliminary data.</text>
</comment>
<sequence>MFYLGPYQRPVQSNDEPSLKTQGHTLCPSILLIPDAPKRPSRKQPSIYVGTLNPICRSVARGVR</sequence>
<name>A0ABR4LRY1_9EURO</name>
<evidence type="ECO:0000256" key="1">
    <source>
        <dbReference type="SAM" id="MobiDB-lite"/>
    </source>
</evidence>